<evidence type="ECO:0000313" key="2">
    <source>
        <dbReference type="EMBL" id="KAJ1150038.1"/>
    </source>
</evidence>
<dbReference type="Proteomes" id="UP001066276">
    <property type="component" value="Chromosome 5"/>
</dbReference>
<accession>A0AAV7RD82</accession>
<comment type="caution">
    <text evidence="2">The sequence shown here is derived from an EMBL/GenBank/DDBJ whole genome shotgun (WGS) entry which is preliminary data.</text>
</comment>
<proteinExistence type="predicted"/>
<protein>
    <submittedName>
        <fullName evidence="2">Uncharacterized protein</fullName>
    </submittedName>
</protein>
<dbReference type="AlphaFoldDB" id="A0AAV7RD82"/>
<keyword evidence="3" id="KW-1185">Reference proteome</keyword>
<organism evidence="2 3">
    <name type="scientific">Pleurodeles waltl</name>
    <name type="common">Iberian ribbed newt</name>
    <dbReference type="NCBI Taxonomy" id="8319"/>
    <lineage>
        <taxon>Eukaryota</taxon>
        <taxon>Metazoa</taxon>
        <taxon>Chordata</taxon>
        <taxon>Craniata</taxon>
        <taxon>Vertebrata</taxon>
        <taxon>Euteleostomi</taxon>
        <taxon>Amphibia</taxon>
        <taxon>Batrachia</taxon>
        <taxon>Caudata</taxon>
        <taxon>Salamandroidea</taxon>
        <taxon>Salamandridae</taxon>
        <taxon>Pleurodelinae</taxon>
        <taxon>Pleurodeles</taxon>
    </lineage>
</organism>
<reference evidence="2" key="1">
    <citation type="journal article" date="2022" name="bioRxiv">
        <title>Sequencing and chromosome-scale assembly of the giantPleurodeles waltlgenome.</title>
        <authorList>
            <person name="Brown T."/>
            <person name="Elewa A."/>
            <person name="Iarovenko S."/>
            <person name="Subramanian E."/>
            <person name="Araus A.J."/>
            <person name="Petzold A."/>
            <person name="Susuki M."/>
            <person name="Suzuki K.-i.T."/>
            <person name="Hayashi T."/>
            <person name="Toyoda A."/>
            <person name="Oliveira C."/>
            <person name="Osipova E."/>
            <person name="Leigh N.D."/>
            <person name="Simon A."/>
            <person name="Yun M.H."/>
        </authorList>
    </citation>
    <scope>NUCLEOTIDE SEQUENCE</scope>
    <source>
        <strain evidence="2">20211129_DDA</strain>
        <tissue evidence="2">Liver</tissue>
    </source>
</reference>
<evidence type="ECO:0000256" key="1">
    <source>
        <dbReference type="SAM" id="MobiDB-lite"/>
    </source>
</evidence>
<dbReference type="EMBL" id="JANPWB010000009">
    <property type="protein sequence ID" value="KAJ1150038.1"/>
    <property type="molecule type" value="Genomic_DNA"/>
</dbReference>
<evidence type="ECO:0000313" key="3">
    <source>
        <dbReference type="Proteomes" id="UP001066276"/>
    </source>
</evidence>
<sequence length="165" mass="16803">MTNWPSRGGCGTHAASGGPVGLPRESIVRRPCGAPRPPTWPRPGGAAREPVDAWRTDAAPRSEGSALSVLPGRLSLRGCRTWVWGPPLDRTAGALAPGSSTGPPELTAPCLGLKPAGAYLRGTRAPGGPPGRSSCRGTTQAFSLGPLRRRARDAPGPGLGATTSC</sequence>
<feature type="region of interest" description="Disordered" evidence="1">
    <location>
        <begin position="1"/>
        <end position="50"/>
    </location>
</feature>
<name>A0AAV7RD82_PLEWA</name>
<gene>
    <name evidence="2" type="ORF">NDU88_002836</name>
</gene>